<sequence>MVTRIVTYYTKYHEIIRVDESGVAEVGFTKFALQLSPDPPTQLLFSRIPEKYTHKLVPFCQVVFSSGVSFRYRCPLTGVVLSVDKELKKIPSRILKDLMDGKSENVFLFTLELDDKSQLEDLLTQKAYDAYISSGEASITIKHGRPESPEMDTPGAHTALATPAAGRQTAERLFSSVIKSLEEDLGPEEVTFPREILWLGGAPGAGKGTNTGFIQKARDIHSQPIVMSDLFKSPEMRRIIDQGILINDDIVLKLLLKELTKGKYKDGVIVDGFPRTTVQGTCVECLYRYMDERHHKFADSPNADLYFKPLFRIVVLYVNEVVSVERQIGRGKKVLAHNERVKASGEGVLESVRATDLDPELAKKRYRVFVDETQRALSSFQELFDYHVIDANRPIVEVEKAIEEEFKYQSSLELGDSTFETLRNIPKSADLIRHARQHLVRRLDSYQREHKELFQSVVSVIERDMVPILKRHAFTGIARVRISDTILAKGIARQMLLDVMIDRGFYVKIDRRTVREPARINFETGAIINDFRDEYILDIEWQGPKF</sequence>
<organism evidence="5 6">
    <name type="scientific">Aduncisulcus paluster</name>
    <dbReference type="NCBI Taxonomy" id="2918883"/>
    <lineage>
        <taxon>Eukaryota</taxon>
        <taxon>Metamonada</taxon>
        <taxon>Carpediemonas-like organisms</taxon>
        <taxon>Aduncisulcus</taxon>
    </lineage>
</organism>
<accession>A0ABQ5K534</accession>
<proteinExistence type="inferred from homology"/>
<dbReference type="Gene3D" id="3.40.50.300">
    <property type="entry name" value="P-loop containing nucleotide triphosphate hydrolases"/>
    <property type="match status" value="1"/>
</dbReference>
<dbReference type="InterPro" id="IPR000850">
    <property type="entry name" value="Adenylat/UMP-CMP_kin"/>
</dbReference>
<evidence type="ECO:0000256" key="2">
    <source>
        <dbReference type="ARBA" id="ARBA00022741"/>
    </source>
</evidence>
<dbReference type="SUPFAM" id="SSF51230">
    <property type="entry name" value="Single hybrid motif"/>
    <property type="match status" value="1"/>
</dbReference>
<gene>
    <name evidence="5" type="ORF">ADUPG1_013972</name>
</gene>
<keyword evidence="1 4" id="KW-0808">Transferase</keyword>
<comment type="similarity">
    <text evidence="4">Belongs to the adenylate kinase family.</text>
</comment>
<dbReference type="Pfam" id="PF00406">
    <property type="entry name" value="ADK"/>
    <property type="match status" value="1"/>
</dbReference>
<evidence type="ECO:0000256" key="3">
    <source>
        <dbReference type="ARBA" id="ARBA00022777"/>
    </source>
</evidence>
<keyword evidence="6" id="KW-1185">Reference proteome</keyword>
<dbReference type="InterPro" id="IPR011053">
    <property type="entry name" value="Single_hybrid_motif"/>
</dbReference>
<dbReference type="SUPFAM" id="SSF52540">
    <property type="entry name" value="P-loop containing nucleoside triphosphate hydrolases"/>
    <property type="match status" value="1"/>
</dbReference>
<evidence type="ECO:0000313" key="5">
    <source>
        <dbReference type="EMBL" id="GKT27693.1"/>
    </source>
</evidence>
<comment type="caution">
    <text evidence="5">The sequence shown here is derived from an EMBL/GenBank/DDBJ whole genome shotgun (WGS) entry which is preliminary data.</text>
</comment>
<dbReference type="InterPro" id="IPR033690">
    <property type="entry name" value="Adenylat_kinase_CS"/>
</dbReference>
<evidence type="ECO:0000256" key="4">
    <source>
        <dbReference type="RuleBase" id="RU003330"/>
    </source>
</evidence>
<evidence type="ECO:0000256" key="1">
    <source>
        <dbReference type="ARBA" id="ARBA00022679"/>
    </source>
</evidence>
<dbReference type="EMBL" id="BQXS01012763">
    <property type="protein sequence ID" value="GKT27693.1"/>
    <property type="molecule type" value="Genomic_DNA"/>
</dbReference>
<dbReference type="Proteomes" id="UP001057375">
    <property type="component" value="Unassembled WGS sequence"/>
</dbReference>
<dbReference type="Gene3D" id="2.40.50.100">
    <property type="match status" value="1"/>
</dbReference>
<dbReference type="InterPro" id="IPR033753">
    <property type="entry name" value="GCV_H/Fam206"/>
</dbReference>
<name>A0ABQ5K534_9EUKA</name>
<dbReference type="InterPro" id="IPR027417">
    <property type="entry name" value="P-loop_NTPase"/>
</dbReference>
<dbReference type="PRINTS" id="PR00094">
    <property type="entry name" value="ADENYLTKNASE"/>
</dbReference>
<dbReference type="Pfam" id="PF01597">
    <property type="entry name" value="GCV_H"/>
    <property type="match status" value="1"/>
</dbReference>
<evidence type="ECO:0000313" key="6">
    <source>
        <dbReference type="Proteomes" id="UP001057375"/>
    </source>
</evidence>
<keyword evidence="2" id="KW-0547">Nucleotide-binding</keyword>
<reference evidence="5" key="1">
    <citation type="submission" date="2022-03" db="EMBL/GenBank/DDBJ databases">
        <title>Draft genome sequence of Aduncisulcus paluster, a free-living microaerophilic Fornicata.</title>
        <authorList>
            <person name="Yuyama I."/>
            <person name="Kume K."/>
            <person name="Tamura T."/>
            <person name="Inagaki Y."/>
            <person name="Hashimoto T."/>
        </authorList>
    </citation>
    <scope>NUCLEOTIDE SEQUENCE</scope>
    <source>
        <strain evidence="5">NY0171</strain>
    </source>
</reference>
<dbReference type="PROSITE" id="PS00113">
    <property type="entry name" value="ADENYLATE_KINASE"/>
    <property type="match status" value="1"/>
</dbReference>
<keyword evidence="3 4" id="KW-0418">Kinase</keyword>
<protein>
    <submittedName>
        <fullName evidence="5">Multi-domain containing protein</fullName>
    </submittedName>
</protein>
<dbReference type="PANTHER" id="PTHR23359">
    <property type="entry name" value="NUCLEOTIDE KINASE"/>
    <property type="match status" value="1"/>
</dbReference>